<dbReference type="EMBL" id="CP053015">
    <property type="protein sequence ID" value="QJQ32863.1"/>
    <property type="molecule type" value="Genomic_DNA"/>
</dbReference>
<dbReference type="InterPro" id="IPR000871">
    <property type="entry name" value="Beta-lactam_class-A"/>
</dbReference>
<comment type="catalytic activity">
    <reaction evidence="1">
        <text>a beta-lactam + H2O = a substituted beta-amino acid</text>
        <dbReference type="Rhea" id="RHEA:20401"/>
        <dbReference type="ChEBI" id="CHEBI:15377"/>
        <dbReference type="ChEBI" id="CHEBI:35627"/>
        <dbReference type="ChEBI" id="CHEBI:140347"/>
        <dbReference type="EC" id="3.5.2.6"/>
    </reaction>
</comment>
<dbReference type="PANTHER" id="PTHR35333">
    <property type="entry name" value="BETA-LACTAMASE"/>
    <property type="match status" value="1"/>
</dbReference>
<evidence type="ECO:0000259" key="3">
    <source>
        <dbReference type="Pfam" id="PF13354"/>
    </source>
</evidence>
<feature type="chain" id="PRO_5026814058" evidence="2">
    <location>
        <begin position="31"/>
        <end position="449"/>
    </location>
</feature>
<organism evidence="4 5">
    <name type="scientific">Sphingomonas lacunae</name>
    <dbReference type="NCBI Taxonomy" id="2698828"/>
    <lineage>
        <taxon>Bacteria</taxon>
        <taxon>Pseudomonadati</taxon>
        <taxon>Pseudomonadota</taxon>
        <taxon>Alphaproteobacteria</taxon>
        <taxon>Sphingomonadales</taxon>
        <taxon>Sphingomonadaceae</taxon>
        <taxon>Sphingomonas</taxon>
    </lineage>
</organism>
<dbReference type="PANTHER" id="PTHR35333:SF5">
    <property type="entry name" value="CONSERVED LIPOPROTEIN LPQF-RELATED"/>
    <property type="match status" value="1"/>
</dbReference>
<evidence type="ECO:0000256" key="1">
    <source>
        <dbReference type="ARBA" id="ARBA00001526"/>
    </source>
</evidence>
<dbReference type="KEGG" id="slan:GV829_10760"/>
<reference evidence="4 5" key="1">
    <citation type="submission" date="2020-01" db="EMBL/GenBank/DDBJ databases">
        <title>Sphingomonas sp. strain CSW-10.</title>
        <authorList>
            <person name="Chen W.-M."/>
        </authorList>
    </citation>
    <scope>NUCLEOTIDE SEQUENCE [LARGE SCALE GENOMIC DNA]</scope>
    <source>
        <strain evidence="4 5">CSW-10</strain>
    </source>
</reference>
<evidence type="ECO:0000313" key="5">
    <source>
        <dbReference type="Proteomes" id="UP000503018"/>
    </source>
</evidence>
<keyword evidence="5" id="KW-1185">Reference proteome</keyword>
<dbReference type="GO" id="GO:0008800">
    <property type="term" value="F:beta-lactamase activity"/>
    <property type="evidence" value="ECO:0007669"/>
    <property type="project" value="UniProtKB-EC"/>
</dbReference>
<dbReference type="RefSeq" id="WP_169946549.1">
    <property type="nucleotide sequence ID" value="NZ_CP053015.1"/>
</dbReference>
<dbReference type="Gene3D" id="3.40.710.10">
    <property type="entry name" value="DD-peptidase/beta-lactamase superfamily"/>
    <property type="match status" value="1"/>
</dbReference>
<dbReference type="AlphaFoldDB" id="A0A6M4AUV0"/>
<dbReference type="GO" id="GO:0030655">
    <property type="term" value="P:beta-lactam antibiotic catabolic process"/>
    <property type="evidence" value="ECO:0007669"/>
    <property type="project" value="InterPro"/>
</dbReference>
<dbReference type="InterPro" id="IPR012338">
    <property type="entry name" value="Beta-lactam/transpept-like"/>
</dbReference>
<dbReference type="Proteomes" id="UP000503018">
    <property type="component" value="Chromosome"/>
</dbReference>
<dbReference type="SUPFAM" id="SSF56601">
    <property type="entry name" value="beta-lactamase/transpeptidase-like"/>
    <property type="match status" value="1"/>
</dbReference>
<sequence>MKSSMPDRRWLRGGAALLASLFLQTTPPVAASTDPAPTQAEPTTAAAERAAATLLPLLQGGSAFAETFSANFLNSVPSEQVAALFAQMRNQHGMPGRIVSLIPAPAGDRYELVVGYDRANVHFQLFVDSAARIAGLRITNITTANDSLPRLASDLARLPGVVAWGLYRIEEDGRAALISGERNHLDMAVGSSFKLAILGALDEQIRRRRMRWDDVIRIDRRSVSTSEIVRWPMGSPLTLHTLAALMISESDNSATDILLHHIGRDRIEAFARSHGGLSGPNAFPMLSTIEATALKNPALAEVRTRWLTGDEHERRQLLQEEQASFVPENVDFTVFNDGPADIDSIEWFASPDSLAGLLGWFATRGSEEARAILAINPGIPGDAAARWAYLGYKGGSEPGVMAMNMLMRDAQGRAYVASMAWNNDQAPVDEAAMVMLASRASALLGDQRD</sequence>
<gene>
    <name evidence="4" type="ORF">GV829_10760</name>
</gene>
<evidence type="ECO:0000256" key="2">
    <source>
        <dbReference type="SAM" id="SignalP"/>
    </source>
</evidence>
<accession>A0A6M4AUV0</accession>
<dbReference type="InterPro" id="IPR045155">
    <property type="entry name" value="Beta-lactam_cat"/>
</dbReference>
<name>A0A6M4AUV0_9SPHN</name>
<keyword evidence="2" id="KW-0732">Signal</keyword>
<proteinExistence type="predicted"/>
<protein>
    <submittedName>
        <fullName evidence="4">Serine hydrolase</fullName>
    </submittedName>
</protein>
<dbReference type="GO" id="GO:0046677">
    <property type="term" value="P:response to antibiotic"/>
    <property type="evidence" value="ECO:0007669"/>
    <property type="project" value="InterPro"/>
</dbReference>
<keyword evidence="4" id="KW-0378">Hydrolase</keyword>
<feature type="signal peptide" evidence="2">
    <location>
        <begin position="1"/>
        <end position="30"/>
    </location>
</feature>
<dbReference type="Pfam" id="PF13354">
    <property type="entry name" value="Beta-lactamase2"/>
    <property type="match status" value="1"/>
</dbReference>
<evidence type="ECO:0000313" key="4">
    <source>
        <dbReference type="EMBL" id="QJQ32863.1"/>
    </source>
</evidence>
<feature type="domain" description="Beta-lactamase class A catalytic" evidence="3">
    <location>
        <begin position="186"/>
        <end position="279"/>
    </location>
</feature>